<protein>
    <submittedName>
        <fullName evidence="7">TlpA family protein disulfide reductase</fullName>
    </submittedName>
</protein>
<feature type="domain" description="Thioredoxin" evidence="6">
    <location>
        <begin position="324"/>
        <end position="469"/>
    </location>
</feature>
<dbReference type="PANTHER" id="PTHR42852:SF6">
    <property type="entry name" value="THIOL:DISULFIDE INTERCHANGE PROTEIN DSBE"/>
    <property type="match status" value="1"/>
</dbReference>
<proteinExistence type="predicted"/>
<dbReference type="OrthoDB" id="6399635at2"/>
<dbReference type="InterPro" id="IPR036249">
    <property type="entry name" value="Thioredoxin-like_sf"/>
</dbReference>
<evidence type="ECO:0000256" key="3">
    <source>
        <dbReference type="ARBA" id="ARBA00023157"/>
    </source>
</evidence>
<evidence type="ECO:0000313" key="7">
    <source>
        <dbReference type="EMBL" id="TPE45530.1"/>
    </source>
</evidence>
<name>A0A501WAZ5_9BACT</name>
<keyword evidence="5" id="KW-0732">Signal</keyword>
<keyword evidence="2" id="KW-0201">Cytochrome c-type biogenesis</keyword>
<comment type="subcellular location">
    <subcellularLocation>
        <location evidence="1">Cell envelope</location>
    </subcellularLocation>
</comment>
<feature type="signal peptide" evidence="5">
    <location>
        <begin position="1"/>
        <end position="20"/>
    </location>
</feature>
<dbReference type="InterPro" id="IPR050553">
    <property type="entry name" value="Thioredoxin_ResA/DsbE_sf"/>
</dbReference>
<dbReference type="CDD" id="cd02966">
    <property type="entry name" value="TlpA_like_family"/>
    <property type="match status" value="1"/>
</dbReference>
<dbReference type="EMBL" id="VFRQ01000002">
    <property type="protein sequence ID" value="TPE45530.1"/>
    <property type="molecule type" value="Genomic_DNA"/>
</dbReference>
<evidence type="ECO:0000313" key="8">
    <source>
        <dbReference type="Proteomes" id="UP000316727"/>
    </source>
</evidence>
<dbReference type="AlphaFoldDB" id="A0A501WAZ5"/>
<keyword evidence="3" id="KW-1015">Disulfide bond</keyword>
<dbReference type="RefSeq" id="WP_140620342.1">
    <property type="nucleotide sequence ID" value="NZ_VFRQ01000002.1"/>
</dbReference>
<dbReference type="GO" id="GO:0016491">
    <property type="term" value="F:oxidoreductase activity"/>
    <property type="evidence" value="ECO:0007669"/>
    <property type="project" value="InterPro"/>
</dbReference>
<dbReference type="InterPro" id="IPR000866">
    <property type="entry name" value="AhpC/TSA"/>
</dbReference>
<dbReference type="GO" id="GO:0017004">
    <property type="term" value="P:cytochrome complex assembly"/>
    <property type="evidence" value="ECO:0007669"/>
    <property type="project" value="UniProtKB-KW"/>
</dbReference>
<comment type="caution">
    <text evidence="7">The sequence shown here is derived from an EMBL/GenBank/DDBJ whole genome shotgun (WGS) entry which is preliminary data.</text>
</comment>
<dbReference type="Pfam" id="PF00578">
    <property type="entry name" value="AhpC-TSA"/>
    <property type="match status" value="1"/>
</dbReference>
<keyword evidence="4" id="KW-0676">Redox-active center</keyword>
<feature type="chain" id="PRO_5021228011" evidence="5">
    <location>
        <begin position="21"/>
        <end position="472"/>
    </location>
</feature>
<sequence length="472" mass="52772">MRKLLLLSLMLTLVFSPAFAQGTAVISGKISKPLSDVVEVALRPNPLVPEELKLEATLEGNSFRVEVPVNQAVVAELLHGDEVVPVYLEPGYDLNLSASGGKFLKTLKYAGTGANENNYLAAYTLRFEEEEEYQALPDNIKQEEEEFLAFLDYRHNDQLESLEKYAAKNAVSERFKHMMLAEAEFSYANDVINYHPLRQRILQVTLTKPSAAFYTCLQKLNLQRPENLLSTSFHRFLQHYTTYLAQEAGFDEKHPRHYQSRYEAAAQKLQGQAKQLAQAQVLQQSIRKGHAKYTEQMLQDFLSQKPDPALTAYLNKLSNGKSSLSAGSQAPDFALASITGDSVRLSDFAGKLVYLNFWSSDCGLCLVELPALQQLTNKLKGHQAVVLNVAVGADEANWRKLVQEKELQGVQAYLPNGLEAKLATDYQLKELPAYFLIDGQGRFISVKARRPGHPEALNNILQHLKAAQASLK</sequence>
<dbReference type="InterPro" id="IPR013766">
    <property type="entry name" value="Thioredoxin_domain"/>
</dbReference>
<dbReference type="PROSITE" id="PS51352">
    <property type="entry name" value="THIOREDOXIN_2"/>
    <property type="match status" value="1"/>
</dbReference>
<dbReference type="GO" id="GO:0030313">
    <property type="term" value="C:cell envelope"/>
    <property type="evidence" value="ECO:0007669"/>
    <property type="project" value="UniProtKB-SubCell"/>
</dbReference>
<organism evidence="7 8">
    <name type="scientific">Pontibacter mangrovi</name>
    <dbReference type="NCBI Taxonomy" id="2589816"/>
    <lineage>
        <taxon>Bacteria</taxon>
        <taxon>Pseudomonadati</taxon>
        <taxon>Bacteroidota</taxon>
        <taxon>Cytophagia</taxon>
        <taxon>Cytophagales</taxon>
        <taxon>Hymenobacteraceae</taxon>
        <taxon>Pontibacter</taxon>
    </lineage>
</organism>
<evidence type="ECO:0000259" key="6">
    <source>
        <dbReference type="PROSITE" id="PS51352"/>
    </source>
</evidence>
<dbReference type="SUPFAM" id="SSF52833">
    <property type="entry name" value="Thioredoxin-like"/>
    <property type="match status" value="1"/>
</dbReference>
<reference evidence="7 8" key="1">
    <citation type="submission" date="2019-06" db="EMBL/GenBank/DDBJ databases">
        <title>A novel bacterium of genus Pontibacter, isolated from marine sediment.</title>
        <authorList>
            <person name="Huang H."/>
            <person name="Mo K."/>
            <person name="Hu Y."/>
        </authorList>
    </citation>
    <scope>NUCLEOTIDE SEQUENCE [LARGE SCALE GENOMIC DNA]</scope>
    <source>
        <strain evidence="7 8">HB172049</strain>
    </source>
</reference>
<dbReference type="Gene3D" id="3.40.30.10">
    <property type="entry name" value="Glutaredoxin"/>
    <property type="match status" value="1"/>
</dbReference>
<gene>
    <name evidence="7" type="ORF">FJM65_05760</name>
</gene>
<evidence type="ECO:0000256" key="2">
    <source>
        <dbReference type="ARBA" id="ARBA00022748"/>
    </source>
</evidence>
<evidence type="ECO:0000256" key="4">
    <source>
        <dbReference type="ARBA" id="ARBA00023284"/>
    </source>
</evidence>
<dbReference type="PANTHER" id="PTHR42852">
    <property type="entry name" value="THIOL:DISULFIDE INTERCHANGE PROTEIN DSBE"/>
    <property type="match status" value="1"/>
</dbReference>
<keyword evidence="8" id="KW-1185">Reference proteome</keyword>
<accession>A0A501WAZ5</accession>
<dbReference type="Proteomes" id="UP000316727">
    <property type="component" value="Unassembled WGS sequence"/>
</dbReference>
<evidence type="ECO:0000256" key="1">
    <source>
        <dbReference type="ARBA" id="ARBA00004196"/>
    </source>
</evidence>
<evidence type="ECO:0000256" key="5">
    <source>
        <dbReference type="SAM" id="SignalP"/>
    </source>
</evidence>
<dbReference type="GO" id="GO:0016209">
    <property type="term" value="F:antioxidant activity"/>
    <property type="evidence" value="ECO:0007669"/>
    <property type="project" value="InterPro"/>
</dbReference>